<accession>A0A0S8JUZ5</accession>
<evidence type="ECO:0000313" key="1">
    <source>
        <dbReference type="EMBL" id="KPL13400.1"/>
    </source>
</evidence>
<name>A0A0S8JUZ5_UNCW3</name>
<sequence length="66" mass="7978">MAFCDQSAARLRYRTLLNNRPRWVSNRNRGPLSKLDRKIKRRSHRKTSMRYVGNSRRRLSVDKCMI</sequence>
<reference evidence="1 2" key="1">
    <citation type="journal article" date="2015" name="Microbiome">
        <title>Genomic resolution of linkages in carbon, nitrogen, and sulfur cycling among widespread estuary sediment bacteria.</title>
        <authorList>
            <person name="Baker B.J."/>
            <person name="Lazar C.S."/>
            <person name="Teske A.P."/>
            <person name="Dick G.J."/>
        </authorList>
    </citation>
    <scope>NUCLEOTIDE SEQUENCE [LARGE SCALE GENOMIC DNA]</scope>
    <source>
        <strain evidence="1">SM1_77</strain>
    </source>
</reference>
<organism evidence="1 2">
    <name type="scientific">candidate division WOR_3 bacterium SM1_77</name>
    <dbReference type="NCBI Taxonomy" id="1703778"/>
    <lineage>
        <taxon>Bacteria</taxon>
        <taxon>Bacteria division WOR-3</taxon>
    </lineage>
</organism>
<protein>
    <submittedName>
        <fullName evidence="1">Uncharacterized protein</fullName>
    </submittedName>
</protein>
<dbReference type="AlphaFoldDB" id="A0A0S8JUZ5"/>
<evidence type="ECO:0000313" key="2">
    <source>
        <dbReference type="Proteomes" id="UP000050975"/>
    </source>
</evidence>
<comment type="caution">
    <text evidence="1">The sequence shown here is derived from an EMBL/GenBank/DDBJ whole genome shotgun (WGS) entry which is preliminary data.</text>
</comment>
<dbReference type="Proteomes" id="UP000050975">
    <property type="component" value="Unassembled WGS sequence"/>
</dbReference>
<gene>
    <name evidence="1" type="ORF">AMJ74_05295</name>
</gene>
<dbReference type="EMBL" id="LJVE01000106">
    <property type="protein sequence ID" value="KPL13400.1"/>
    <property type="molecule type" value="Genomic_DNA"/>
</dbReference>
<proteinExistence type="predicted"/>